<evidence type="ECO:0000313" key="2">
    <source>
        <dbReference type="Proteomes" id="UP000053257"/>
    </source>
</evidence>
<name>A0A0C3NP05_PHLG1</name>
<dbReference type="HOGENOM" id="CLU_966790_0_0_1"/>
<evidence type="ECO:0008006" key="3">
    <source>
        <dbReference type="Google" id="ProtNLM"/>
    </source>
</evidence>
<sequence>MHRCLHILEILEGIFDNVGNTATRTTLFNIALTCRVFYEPAIDVLWRSLPDLMPLANLISMYHPNDDVDHPSNINLGENQVSNAWQRIRVYTRRVRELDLGPGVTTRKSRNLLDTVMSFDHLDSPLLPNLRKLVCFEPTMGKYLRPFLQRSLTAFYWRYDGTPYTAALLETLRKADPALKILHLLPSSMKACKQAISVAMERVFQATHHLQYAVVLPTGNTLKHLSLLSSVTRLRLEVYGTADYPAYFSLSPLTYLCMQFSEGSLFSKPQGASLVVRTLLSGSEQKQP</sequence>
<accession>A0A0C3NP05</accession>
<dbReference type="EMBL" id="KN840510">
    <property type="protein sequence ID" value="KIP06819.1"/>
    <property type="molecule type" value="Genomic_DNA"/>
</dbReference>
<gene>
    <name evidence="1" type="ORF">PHLGIDRAFT_446216</name>
</gene>
<protein>
    <recommendedName>
        <fullName evidence="3">F-box domain-containing protein</fullName>
    </recommendedName>
</protein>
<dbReference type="AlphaFoldDB" id="A0A0C3NP05"/>
<dbReference type="STRING" id="745531.A0A0C3NP05"/>
<proteinExistence type="predicted"/>
<organism evidence="1 2">
    <name type="scientific">Phlebiopsis gigantea (strain 11061_1 CR5-6)</name>
    <name type="common">White-rot fungus</name>
    <name type="synonym">Peniophora gigantea</name>
    <dbReference type="NCBI Taxonomy" id="745531"/>
    <lineage>
        <taxon>Eukaryota</taxon>
        <taxon>Fungi</taxon>
        <taxon>Dikarya</taxon>
        <taxon>Basidiomycota</taxon>
        <taxon>Agaricomycotina</taxon>
        <taxon>Agaricomycetes</taxon>
        <taxon>Polyporales</taxon>
        <taxon>Phanerochaetaceae</taxon>
        <taxon>Phlebiopsis</taxon>
    </lineage>
</organism>
<keyword evidence="2" id="KW-1185">Reference proteome</keyword>
<reference evidence="1 2" key="1">
    <citation type="journal article" date="2014" name="PLoS Genet.">
        <title>Analysis of the Phlebiopsis gigantea genome, transcriptome and secretome provides insight into its pioneer colonization strategies of wood.</title>
        <authorList>
            <person name="Hori C."/>
            <person name="Ishida T."/>
            <person name="Igarashi K."/>
            <person name="Samejima M."/>
            <person name="Suzuki H."/>
            <person name="Master E."/>
            <person name="Ferreira P."/>
            <person name="Ruiz-Duenas F.J."/>
            <person name="Held B."/>
            <person name="Canessa P."/>
            <person name="Larrondo L.F."/>
            <person name="Schmoll M."/>
            <person name="Druzhinina I.S."/>
            <person name="Kubicek C.P."/>
            <person name="Gaskell J.A."/>
            <person name="Kersten P."/>
            <person name="St John F."/>
            <person name="Glasner J."/>
            <person name="Sabat G."/>
            <person name="Splinter BonDurant S."/>
            <person name="Syed K."/>
            <person name="Yadav J."/>
            <person name="Mgbeahuruike A.C."/>
            <person name="Kovalchuk A."/>
            <person name="Asiegbu F.O."/>
            <person name="Lackner G."/>
            <person name="Hoffmeister D."/>
            <person name="Rencoret J."/>
            <person name="Gutierrez A."/>
            <person name="Sun H."/>
            <person name="Lindquist E."/>
            <person name="Barry K."/>
            <person name="Riley R."/>
            <person name="Grigoriev I.V."/>
            <person name="Henrissat B."/>
            <person name="Kues U."/>
            <person name="Berka R.M."/>
            <person name="Martinez A.T."/>
            <person name="Covert S.F."/>
            <person name="Blanchette R.A."/>
            <person name="Cullen D."/>
        </authorList>
    </citation>
    <scope>NUCLEOTIDE SEQUENCE [LARGE SCALE GENOMIC DNA]</scope>
    <source>
        <strain evidence="1 2">11061_1 CR5-6</strain>
    </source>
</reference>
<dbReference type="OrthoDB" id="2756765at2759"/>
<evidence type="ECO:0000313" key="1">
    <source>
        <dbReference type="EMBL" id="KIP06819.1"/>
    </source>
</evidence>
<dbReference type="Proteomes" id="UP000053257">
    <property type="component" value="Unassembled WGS sequence"/>
</dbReference>